<dbReference type="EMBL" id="VXKE01000014">
    <property type="protein sequence ID" value="KAA8709587.1"/>
    <property type="molecule type" value="Genomic_DNA"/>
</dbReference>
<keyword evidence="1" id="KW-0574">Periplasm</keyword>
<comment type="similarity">
    <text evidence="1">Belongs to the FlgA family.</text>
</comment>
<comment type="caution">
    <text evidence="3">The sequence shown here is derived from an EMBL/GenBank/DDBJ whole genome shotgun (WGS) entry which is preliminary data.</text>
</comment>
<keyword evidence="1" id="KW-1005">Bacterial flagellum biogenesis</keyword>
<comment type="subcellular location">
    <subcellularLocation>
        <location evidence="1">Periplasm</location>
    </subcellularLocation>
</comment>
<dbReference type="Pfam" id="PF13144">
    <property type="entry name" value="ChapFlgA"/>
    <property type="match status" value="1"/>
</dbReference>
<dbReference type="GO" id="GO:0044780">
    <property type="term" value="P:bacterial-type flagellum assembly"/>
    <property type="evidence" value="ECO:0007669"/>
    <property type="project" value="InterPro"/>
</dbReference>
<keyword evidence="3" id="KW-0282">Flagellum</keyword>
<evidence type="ECO:0000313" key="3">
    <source>
        <dbReference type="EMBL" id="KAA8709587.1"/>
    </source>
</evidence>
<keyword evidence="3" id="KW-0966">Cell projection</keyword>
<organism evidence="3 4">
    <name type="scientific">Helicobacter canis</name>
    <dbReference type="NCBI Taxonomy" id="29419"/>
    <lineage>
        <taxon>Bacteria</taxon>
        <taxon>Pseudomonadati</taxon>
        <taxon>Campylobacterota</taxon>
        <taxon>Epsilonproteobacteria</taxon>
        <taxon>Campylobacterales</taxon>
        <taxon>Helicobacteraceae</taxon>
        <taxon>Helicobacter</taxon>
    </lineage>
</organism>
<name>A0A5M9QNQ1_9HELI</name>
<dbReference type="NCBIfam" id="TIGR03170">
    <property type="entry name" value="flgA_cterm"/>
    <property type="match status" value="1"/>
</dbReference>
<dbReference type="Proteomes" id="UP000323707">
    <property type="component" value="Unassembled WGS sequence"/>
</dbReference>
<evidence type="ECO:0000256" key="1">
    <source>
        <dbReference type="RuleBase" id="RU362063"/>
    </source>
</evidence>
<dbReference type="AlphaFoldDB" id="A0A5M9QNQ1"/>
<dbReference type="InterPro" id="IPR039246">
    <property type="entry name" value="Flagellar_FlgA"/>
</dbReference>
<dbReference type="InterPro" id="IPR017585">
    <property type="entry name" value="SAF_FlgA"/>
</dbReference>
<keyword evidence="3" id="KW-0969">Cilium</keyword>
<dbReference type="PANTHER" id="PTHR36307">
    <property type="entry name" value="FLAGELLA BASAL BODY P-RING FORMATION PROTEIN FLGA"/>
    <property type="match status" value="1"/>
</dbReference>
<dbReference type="PANTHER" id="PTHR36307:SF1">
    <property type="entry name" value="FLAGELLA BASAL BODY P-RING FORMATION PROTEIN FLGA"/>
    <property type="match status" value="1"/>
</dbReference>
<evidence type="ECO:0000313" key="4">
    <source>
        <dbReference type="Proteomes" id="UP000323707"/>
    </source>
</evidence>
<accession>A0A5M9QNQ1</accession>
<protein>
    <recommendedName>
        <fullName evidence="1">Flagella basal body P-ring formation protein FlgA</fullName>
    </recommendedName>
</protein>
<evidence type="ECO:0000259" key="2">
    <source>
        <dbReference type="Pfam" id="PF13144"/>
    </source>
</evidence>
<dbReference type="Gene3D" id="2.30.30.760">
    <property type="match status" value="1"/>
</dbReference>
<comment type="function">
    <text evidence="1">Involved in the assembly process of the P-ring formation. It may associate with FlgF on the rod constituting a structure essential for the P-ring assembly or may act as a modulator protein for the P-ring assembly.</text>
</comment>
<reference evidence="3 4" key="1">
    <citation type="submission" date="2019-09" db="EMBL/GenBank/DDBJ databases">
        <title>Draft genome sequence of various Type strains from the CCUG.</title>
        <authorList>
            <person name="Pineiro-Iglesias B."/>
            <person name="Tunovic T."/>
            <person name="Unosson C."/>
            <person name="Inganas E."/>
            <person name="Ohlen M."/>
            <person name="Cardew S."/>
            <person name="Jensie-Markopoulos S."/>
            <person name="Salva-Serra F."/>
            <person name="Jaen-Luchoro D."/>
            <person name="Karlsson R."/>
            <person name="Svensson-Stadler L."/>
            <person name="Chun J."/>
            <person name="Moore E."/>
        </authorList>
    </citation>
    <scope>NUCLEOTIDE SEQUENCE [LARGE SCALE GENOMIC DNA]</scope>
    <source>
        <strain evidence="3 4">CCUG 32756T</strain>
    </source>
</reference>
<sequence>MSACCLQTLCKGCDVKYLAAVILLTHALVAQESSLKQYIAQAYATAYKDYDIHITQISLQAPQSLQGHNLSCAAPNICTLSPNALAKSSGTLIAKIHNGASVVSVPISYSIDAELSVIKATALISTNADITSQNTATQRSKLALLRNTKLLPQSALGKVSARSLIGSGSIITLDKVKERILVRKGEMITAIIKSQNLSLQTQVQALQNGTQGQIIKVLNQSTQKILRAQIIDENTAEIL</sequence>
<proteinExistence type="inferred from homology"/>
<dbReference type="GO" id="GO:0042597">
    <property type="term" value="C:periplasmic space"/>
    <property type="evidence" value="ECO:0007669"/>
    <property type="project" value="UniProtKB-SubCell"/>
</dbReference>
<feature type="domain" description="Flagella basal body P-ring formation protein FlgA SAF" evidence="2">
    <location>
        <begin position="117"/>
        <end position="238"/>
    </location>
</feature>
<gene>
    <name evidence="3" type="primary">flgA</name>
    <name evidence="3" type="ORF">F4V45_04735</name>
</gene>